<feature type="region of interest" description="Disordered" evidence="1">
    <location>
        <begin position="501"/>
        <end position="782"/>
    </location>
</feature>
<gene>
    <name evidence="3" type="ORF">B9479_000522</name>
</gene>
<name>A0A5D3B8J8_9TREE</name>
<evidence type="ECO:0000313" key="4">
    <source>
        <dbReference type="Proteomes" id="UP000322245"/>
    </source>
</evidence>
<comment type="caution">
    <text evidence="3">The sequence shown here is derived from an EMBL/GenBank/DDBJ whole genome shotgun (WGS) entry which is preliminary data.</text>
</comment>
<dbReference type="Pfam" id="PF21762">
    <property type="entry name" value="DEDDh_C"/>
    <property type="match status" value="1"/>
</dbReference>
<dbReference type="AlphaFoldDB" id="A0A5D3B8J8"/>
<dbReference type="InterPro" id="IPR048519">
    <property type="entry name" value="Gfd2/YDR514C-like_C"/>
</dbReference>
<accession>A0A5D3B8J8</accession>
<feature type="domain" description="Gfd2/YDR514C-like C-terminal" evidence="2">
    <location>
        <begin position="319"/>
        <end position="448"/>
    </location>
</feature>
<evidence type="ECO:0000313" key="3">
    <source>
        <dbReference type="EMBL" id="TYJ58686.1"/>
    </source>
</evidence>
<proteinExistence type="predicted"/>
<feature type="compositionally biased region" description="Pro residues" evidence="1">
    <location>
        <begin position="64"/>
        <end position="78"/>
    </location>
</feature>
<evidence type="ECO:0000256" key="1">
    <source>
        <dbReference type="SAM" id="MobiDB-lite"/>
    </source>
</evidence>
<feature type="compositionally biased region" description="Basic and acidic residues" evidence="1">
    <location>
        <begin position="761"/>
        <end position="776"/>
    </location>
</feature>
<evidence type="ECO:0000259" key="2">
    <source>
        <dbReference type="Pfam" id="PF21762"/>
    </source>
</evidence>
<dbReference type="PANTHER" id="PTHR28083:SF1">
    <property type="entry name" value="GOOD FOR FULL DBP5 ACTIVITY PROTEIN 2"/>
    <property type="match status" value="1"/>
</dbReference>
<reference evidence="3 4" key="1">
    <citation type="submission" date="2017-05" db="EMBL/GenBank/DDBJ databases">
        <title>The Genome Sequence of Tsuchiyaea wingfieldii DSM 27421.</title>
        <authorList>
            <person name="Cuomo C."/>
            <person name="Passer A."/>
            <person name="Billmyre B."/>
            <person name="Heitman J."/>
        </authorList>
    </citation>
    <scope>NUCLEOTIDE SEQUENCE [LARGE SCALE GENOMIC DNA]</scope>
    <source>
        <strain evidence="3 4">DSM 27421</strain>
    </source>
</reference>
<keyword evidence="4" id="KW-1185">Reference proteome</keyword>
<organism evidence="3 4">
    <name type="scientific">Cryptococcus floricola</name>
    <dbReference type="NCBI Taxonomy" id="2591691"/>
    <lineage>
        <taxon>Eukaryota</taxon>
        <taxon>Fungi</taxon>
        <taxon>Dikarya</taxon>
        <taxon>Basidiomycota</taxon>
        <taxon>Agaricomycotina</taxon>
        <taxon>Tremellomycetes</taxon>
        <taxon>Tremellales</taxon>
        <taxon>Cryptococcaceae</taxon>
        <taxon>Cryptococcus</taxon>
    </lineage>
</organism>
<dbReference type="EMBL" id="NIDF01000003">
    <property type="protein sequence ID" value="TYJ58686.1"/>
    <property type="molecule type" value="Genomic_DNA"/>
</dbReference>
<feature type="compositionally biased region" description="Low complexity" evidence="1">
    <location>
        <begin position="557"/>
        <end position="576"/>
    </location>
</feature>
<sequence>MSLMPSIPIPPIDAALTTLSLPRLRGLTGNLRSRTTTGAFLKSLSSSSLFLHRLLLPAPLSSPLSPPPPLPATPPAPPRSLKQPTMADATKYGNAADFDVELHSIYAAYIGLFESSNVDWWDKSWGGYFVSFNDFLGFGWEVMVIVDGVTGKPHIAVRREQIALFGENLPKDPPTTLPLTPVPTRNLALRRLVNIRDLSAYRKLAATLPAAELSYLRSRVRSGEPAVIEQLFYAGGSSGERDTGGVGVRDNGVGYTFACVKTNWWEKGGAPYGVVPGQGKTQPGKGPQGKGLVLEVGMAVLRCANLRAVRTNHSPPTFPRAYAFGRSEYVAEKKIETILDATLNALASQETDGHANTLVLVTIGDGTPLALPNSSTLPANILVFDLLALEFNLLRRAQAQGIPGAPDRQQPLSSLVSLLQTLQIPVTPYAPLGNAGNDAYYTLLAFQKLVMGETRLPDMLFKQPDPYSAMPFPAGAGNRMSMAMPFAPVMNMPLPVMPAAGHVRRESGSSRASQRTPASEYGSYPPSPAEEQKRRRMTSDVAKRRPSSTGDALGAYSSNNRSQSQQRSLGGSSQNLAALGSGRKRQSMVRSQTVFWDDAQYAPPSADNQGSSLKAPQAPLHGESTGASSNSSENRGRPKDGPPVSRSAGSSVRLAAGRRSVSFDGTGGDTNAPGRGSAGNSPVNGTMRPPSYVAGNGSAASVKPSGLSSTNLKRHDAGRTDSSGTVSTGITKPSSNSNSSGDMVMMPPKVRHSTGAGQVVNDEKANAKADVKAGKEKKAKKPKNIAGAFAKFWVG</sequence>
<dbReference type="Proteomes" id="UP000322245">
    <property type="component" value="Unassembled WGS sequence"/>
</dbReference>
<protein>
    <recommendedName>
        <fullName evidence="2">Gfd2/YDR514C-like C-terminal domain-containing protein</fullName>
    </recommendedName>
</protein>
<dbReference type="PANTHER" id="PTHR28083">
    <property type="entry name" value="GOOD FOR FULL DBP5 ACTIVITY PROTEIN 2"/>
    <property type="match status" value="1"/>
</dbReference>
<dbReference type="InterPro" id="IPR040151">
    <property type="entry name" value="Gfd2/YDR514C-like"/>
</dbReference>
<feature type="compositionally biased region" description="Polar residues" evidence="1">
    <location>
        <begin position="720"/>
        <end position="741"/>
    </location>
</feature>
<dbReference type="GO" id="GO:0005634">
    <property type="term" value="C:nucleus"/>
    <property type="evidence" value="ECO:0007669"/>
    <property type="project" value="TreeGrafter"/>
</dbReference>
<feature type="region of interest" description="Disordered" evidence="1">
    <location>
        <begin position="62"/>
        <end position="84"/>
    </location>
</feature>
<feature type="compositionally biased region" description="Basic and acidic residues" evidence="1">
    <location>
        <begin position="530"/>
        <end position="543"/>
    </location>
</feature>